<dbReference type="EMBL" id="HBIU01013392">
    <property type="protein sequence ID" value="CAE0627438.1"/>
    <property type="molecule type" value="Transcribed_RNA"/>
</dbReference>
<keyword evidence="1" id="KW-0732">Signal</keyword>
<name>A0A6S9GRK4_HETAK</name>
<sequence>MLFLPIIVVTIYWLAVPKKINLEVRGVVHGGGQQVVPAEGGERAAPAHLVERGLAAHRRPRALQLVNRCDIGRDNCPLVKHHARGKKAKQDCLKNHHDY</sequence>
<feature type="signal peptide" evidence="1">
    <location>
        <begin position="1"/>
        <end position="17"/>
    </location>
</feature>
<protein>
    <submittedName>
        <fullName evidence="2">Uncharacterized protein</fullName>
    </submittedName>
</protein>
<proteinExistence type="predicted"/>
<accession>A0A6S9GRK4</accession>
<evidence type="ECO:0000256" key="1">
    <source>
        <dbReference type="SAM" id="SignalP"/>
    </source>
</evidence>
<organism evidence="2">
    <name type="scientific">Heterosigma akashiwo</name>
    <name type="common">Chromophytic alga</name>
    <name type="synonym">Heterosigma carterae</name>
    <dbReference type="NCBI Taxonomy" id="2829"/>
    <lineage>
        <taxon>Eukaryota</taxon>
        <taxon>Sar</taxon>
        <taxon>Stramenopiles</taxon>
        <taxon>Ochrophyta</taxon>
        <taxon>Raphidophyceae</taxon>
        <taxon>Chattonellales</taxon>
        <taxon>Chattonellaceae</taxon>
        <taxon>Heterosigma</taxon>
    </lineage>
</organism>
<feature type="chain" id="PRO_5030159574" evidence="1">
    <location>
        <begin position="18"/>
        <end position="99"/>
    </location>
</feature>
<evidence type="ECO:0000313" key="2">
    <source>
        <dbReference type="EMBL" id="CAE0627438.1"/>
    </source>
</evidence>
<reference evidence="2" key="1">
    <citation type="submission" date="2021-01" db="EMBL/GenBank/DDBJ databases">
        <authorList>
            <person name="Corre E."/>
            <person name="Pelletier E."/>
            <person name="Niang G."/>
            <person name="Scheremetjew M."/>
            <person name="Finn R."/>
            <person name="Kale V."/>
            <person name="Holt S."/>
            <person name="Cochrane G."/>
            <person name="Meng A."/>
            <person name="Brown T."/>
            <person name="Cohen L."/>
        </authorList>
    </citation>
    <scope>NUCLEOTIDE SEQUENCE</scope>
    <source>
        <strain evidence="2">CCMP3107</strain>
    </source>
</reference>
<gene>
    <name evidence="2" type="ORF">HAKA00212_LOCUS6116</name>
</gene>
<dbReference type="AlphaFoldDB" id="A0A6S9GRK4"/>